<dbReference type="SUPFAM" id="SSF47565">
    <property type="entry name" value="Insect pheromone/odorant-binding proteins"/>
    <property type="match status" value="1"/>
</dbReference>
<evidence type="ECO:0000256" key="4">
    <source>
        <dbReference type="ARBA" id="ARBA00022525"/>
    </source>
</evidence>
<keyword evidence="6" id="KW-0552">Olfaction</keyword>
<reference evidence="9" key="2">
    <citation type="submission" date="2020-05" db="UniProtKB">
        <authorList>
            <consortium name="EnsemblMetazoa"/>
        </authorList>
    </citation>
    <scope>IDENTIFICATION</scope>
    <source>
        <strain evidence="9">WRAIR2</strain>
    </source>
</reference>
<evidence type="ECO:0000256" key="5">
    <source>
        <dbReference type="ARBA" id="ARBA00022606"/>
    </source>
</evidence>
<organism evidence="9 10">
    <name type="scientific">Anopheles dirus</name>
    <dbReference type="NCBI Taxonomy" id="7168"/>
    <lineage>
        <taxon>Eukaryota</taxon>
        <taxon>Metazoa</taxon>
        <taxon>Ecdysozoa</taxon>
        <taxon>Arthropoda</taxon>
        <taxon>Hexapoda</taxon>
        <taxon>Insecta</taxon>
        <taxon>Pterygota</taxon>
        <taxon>Neoptera</taxon>
        <taxon>Endopterygota</taxon>
        <taxon>Diptera</taxon>
        <taxon>Nematocera</taxon>
        <taxon>Culicoidea</taxon>
        <taxon>Culicidae</taxon>
        <taxon>Anophelinae</taxon>
        <taxon>Anopheles</taxon>
    </lineage>
</organism>
<keyword evidence="4" id="KW-0964">Secreted</keyword>
<evidence type="ECO:0000313" key="10">
    <source>
        <dbReference type="Proteomes" id="UP000075884"/>
    </source>
</evidence>
<evidence type="ECO:0000256" key="8">
    <source>
        <dbReference type="SAM" id="SignalP"/>
    </source>
</evidence>
<protein>
    <submittedName>
        <fullName evidence="9">Uncharacterized protein</fullName>
    </submittedName>
</protein>
<keyword evidence="3" id="KW-0813">Transport</keyword>
<dbReference type="GO" id="GO:0007608">
    <property type="term" value="P:sensory perception of smell"/>
    <property type="evidence" value="ECO:0007669"/>
    <property type="project" value="UniProtKB-KW"/>
</dbReference>
<dbReference type="GO" id="GO:0005576">
    <property type="term" value="C:extracellular region"/>
    <property type="evidence" value="ECO:0007669"/>
    <property type="project" value="UniProtKB-SubCell"/>
</dbReference>
<dbReference type="VEuPathDB" id="VectorBase:ADIR008824"/>
<keyword evidence="7" id="KW-1015">Disulfide bond</keyword>
<feature type="signal peptide" evidence="8">
    <location>
        <begin position="1"/>
        <end position="19"/>
    </location>
</feature>
<evidence type="ECO:0000256" key="7">
    <source>
        <dbReference type="ARBA" id="ARBA00023157"/>
    </source>
</evidence>
<dbReference type="EnsemblMetazoa" id="ADIR008824-RA">
    <property type="protein sequence ID" value="ADIR008824-PA"/>
    <property type="gene ID" value="ADIR008824"/>
</dbReference>
<dbReference type="Gene3D" id="1.10.238.270">
    <property type="match status" value="1"/>
</dbReference>
<reference evidence="10" key="1">
    <citation type="submission" date="2013-03" db="EMBL/GenBank/DDBJ databases">
        <title>The Genome Sequence of Anopheles dirus WRAIR2.</title>
        <authorList>
            <consortium name="The Broad Institute Genomics Platform"/>
            <person name="Neafsey D.E."/>
            <person name="Walton C."/>
            <person name="Walker B."/>
            <person name="Young S.K."/>
            <person name="Zeng Q."/>
            <person name="Gargeya S."/>
            <person name="Fitzgerald M."/>
            <person name="Haas B."/>
            <person name="Abouelleil A."/>
            <person name="Allen A.W."/>
            <person name="Alvarado L."/>
            <person name="Arachchi H.M."/>
            <person name="Berlin A.M."/>
            <person name="Chapman S.B."/>
            <person name="Gainer-Dewar J."/>
            <person name="Goldberg J."/>
            <person name="Griggs A."/>
            <person name="Gujja S."/>
            <person name="Hansen M."/>
            <person name="Howarth C."/>
            <person name="Imamovic A."/>
            <person name="Ireland A."/>
            <person name="Larimer J."/>
            <person name="McCowan C."/>
            <person name="Murphy C."/>
            <person name="Pearson M."/>
            <person name="Poon T.W."/>
            <person name="Priest M."/>
            <person name="Roberts A."/>
            <person name="Saif S."/>
            <person name="Shea T."/>
            <person name="Sisk P."/>
            <person name="Sykes S."/>
            <person name="Wortman J."/>
            <person name="Nusbaum C."/>
            <person name="Birren B."/>
        </authorList>
    </citation>
    <scope>NUCLEOTIDE SEQUENCE [LARGE SCALE GENOMIC DNA]</scope>
    <source>
        <strain evidence="10">WRAIR2</strain>
    </source>
</reference>
<keyword evidence="10" id="KW-1185">Reference proteome</keyword>
<feature type="chain" id="PRO_5008130238" evidence="8">
    <location>
        <begin position="20"/>
        <end position="165"/>
    </location>
</feature>
<evidence type="ECO:0000313" key="9">
    <source>
        <dbReference type="EnsemblMetazoa" id="ADIR008824-PA"/>
    </source>
</evidence>
<evidence type="ECO:0000256" key="1">
    <source>
        <dbReference type="ARBA" id="ARBA00004613"/>
    </source>
</evidence>
<proteinExistence type="inferred from homology"/>
<dbReference type="InterPro" id="IPR036728">
    <property type="entry name" value="PBP_GOBP_sf"/>
</dbReference>
<dbReference type="PANTHER" id="PTHR21066">
    <property type="entry name" value="ODORANT-BINDING PROTEIN 59A-RELATED"/>
    <property type="match status" value="1"/>
</dbReference>
<keyword evidence="5" id="KW-0716">Sensory transduction</keyword>
<name>A0A182NMD9_9DIPT</name>
<comment type="subcellular location">
    <subcellularLocation>
        <location evidence="1">Secreted</location>
    </subcellularLocation>
</comment>
<evidence type="ECO:0000256" key="2">
    <source>
        <dbReference type="ARBA" id="ARBA00008098"/>
    </source>
</evidence>
<keyword evidence="8" id="KW-0732">Signal</keyword>
<sequence>MGLQMHFSSLFFVVGCTMRDEMDQCCQVDPIVPLKDADECDSTAETSHPREKMMCAIECKLQSLGVLSGNEIVQSKLLEYANRLDGGWKDTAVDIVSSCTEKANHVLSKIQEKVQDKKCSPLGGILMMCIMKETFDQCPDGKWQNTNFCNKIKSGECFPKRGGGQ</sequence>
<dbReference type="PANTHER" id="PTHR21066:SF3">
    <property type="entry name" value="IP02236P"/>
    <property type="match status" value="1"/>
</dbReference>
<evidence type="ECO:0000256" key="3">
    <source>
        <dbReference type="ARBA" id="ARBA00022448"/>
    </source>
</evidence>
<dbReference type="InterPro" id="IPR052295">
    <property type="entry name" value="Odorant-binding_protein"/>
</dbReference>
<evidence type="ECO:0000256" key="6">
    <source>
        <dbReference type="ARBA" id="ARBA00022725"/>
    </source>
</evidence>
<accession>A0A182NMD9</accession>
<dbReference type="AlphaFoldDB" id="A0A182NMD9"/>
<dbReference type="GO" id="GO:0005549">
    <property type="term" value="F:odorant binding"/>
    <property type="evidence" value="ECO:0007669"/>
    <property type="project" value="InterPro"/>
</dbReference>
<comment type="similarity">
    <text evidence="2">Belongs to the PBP/GOBP family.</text>
</comment>
<dbReference type="Proteomes" id="UP000075884">
    <property type="component" value="Unassembled WGS sequence"/>
</dbReference>